<keyword evidence="10" id="KW-1185">Reference proteome</keyword>
<dbReference type="Pfam" id="PF02949">
    <property type="entry name" value="7tm_6"/>
    <property type="match status" value="2"/>
</dbReference>
<feature type="transmembrane region" description="Helical" evidence="9">
    <location>
        <begin position="123"/>
        <end position="146"/>
    </location>
</feature>
<keyword evidence="8" id="KW-0807">Transducer</keyword>
<dbReference type="PANTHER" id="PTHR21137:SF43">
    <property type="entry name" value="ODORANT RECEPTOR 47A-RELATED"/>
    <property type="match status" value="1"/>
</dbReference>
<organism evidence="10 11">
    <name type="scientific">Temnothorax curvispinosus</name>
    <dbReference type="NCBI Taxonomy" id="300111"/>
    <lineage>
        <taxon>Eukaryota</taxon>
        <taxon>Metazoa</taxon>
        <taxon>Ecdysozoa</taxon>
        <taxon>Arthropoda</taxon>
        <taxon>Hexapoda</taxon>
        <taxon>Insecta</taxon>
        <taxon>Pterygota</taxon>
        <taxon>Neoptera</taxon>
        <taxon>Endopterygota</taxon>
        <taxon>Hymenoptera</taxon>
        <taxon>Apocrita</taxon>
        <taxon>Aculeata</taxon>
        <taxon>Formicoidea</taxon>
        <taxon>Formicidae</taxon>
        <taxon>Myrmicinae</taxon>
        <taxon>Temnothorax</taxon>
    </lineage>
</organism>
<evidence type="ECO:0000256" key="4">
    <source>
        <dbReference type="ARBA" id="ARBA00022725"/>
    </source>
</evidence>
<feature type="transmembrane region" description="Helical" evidence="9">
    <location>
        <begin position="444"/>
        <end position="467"/>
    </location>
</feature>
<evidence type="ECO:0000256" key="8">
    <source>
        <dbReference type="ARBA" id="ARBA00023224"/>
    </source>
</evidence>
<evidence type="ECO:0000313" key="10">
    <source>
        <dbReference type="Proteomes" id="UP000504618"/>
    </source>
</evidence>
<sequence length="720" mass="81857">MANERWKDDVSYAMTPFKLLTWPIGVWPLQVYNIYSLLRCIFATCCVSLVVILSSIELYMGCTDADQSVDSLMLISSGILGVLKIVWFRVYARGLTNNYGSAVDDYLMIENTNQRAIMRKHAFMGRFVCCFMLGFSYFGCIVFVLIPLLGDNINNQINVSNEDAVLDYPMPSRCALEYLHVPTNMYRISCLIETISLILGGNANQGTDCTFLNITLHVCGQVEILKAKFLEFDVTTPKVYERFIALIKRHSYLIRMARQLADTVNFVLLIQLFIISIQLCIMDFQFILALKVNDVVMAGKSVIVQSTFLLQLTLYSFIGDYLKSQMEEIGLSIYQNAWYNFPADLTKNLVFIIMRTQSPVMLQAGHFISIIVILPSMELHMGCTDAEQNIDGLMLACCGVLGVLKTICFRIYAKNLTDNYGSALKDYLTIENTEHRAIMRRHAFMGRTVSCFMVCFSYFSVTIYSLIPLLGEDLTNDQDNRINVTNEDVVLDYPMPSRCALEYLHVPTSMYRIICFLEFIVLILTCTSNHGNDSLFLNITLHMCGQIKILKAKFIGFGASSPRVYDRFNALIQRHNYLITLAKELTKSISLVLLTQLFISSILLCIMGFQFILALKMHNVVMMGKSCMVLCTFLTQLSVYSFVGDYLKSQMEEVGLFIYQSIWYDLPTKLAKNLIFIIMRTQSPVKLQAGNFIVVNLATYMSILKTSISYLSVLRVMIET</sequence>
<keyword evidence="6 9" id="KW-0472">Membrane</keyword>
<dbReference type="RefSeq" id="XP_024888099.1">
    <property type="nucleotide sequence ID" value="XM_025032331.1"/>
</dbReference>
<feature type="transmembrane region" description="Helical" evidence="9">
    <location>
        <begin position="393"/>
        <end position="413"/>
    </location>
</feature>
<evidence type="ECO:0000256" key="7">
    <source>
        <dbReference type="ARBA" id="ARBA00023170"/>
    </source>
</evidence>
<gene>
    <name evidence="11" type="primary">LOC112464994</name>
</gene>
<dbReference type="InterPro" id="IPR004117">
    <property type="entry name" value="7tm6_olfct_rcpt"/>
</dbReference>
<evidence type="ECO:0000256" key="9">
    <source>
        <dbReference type="SAM" id="Phobius"/>
    </source>
</evidence>
<dbReference type="PANTHER" id="PTHR21137">
    <property type="entry name" value="ODORANT RECEPTOR"/>
    <property type="match status" value="1"/>
</dbReference>
<feature type="transmembrane region" description="Helical" evidence="9">
    <location>
        <begin position="36"/>
        <end position="60"/>
    </location>
</feature>
<protein>
    <submittedName>
        <fullName evidence="11">Uncharacterized protein LOC112464994</fullName>
    </submittedName>
</protein>
<dbReference type="GO" id="GO:0005886">
    <property type="term" value="C:plasma membrane"/>
    <property type="evidence" value="ECO:0007669"/>
    <property type="project" value="TreeGrafter"/>
</dbReference>
<evidence type="ECO:0000256" key="1">
    <source>
        <dbReference type="ARBA" id="ARBA00004141"/>
    </source>
</evidence>
<keyword evidence="7" id="KW-0675">Receptor</keyword>
<feature type="transmembrane region" description="Helical" evidence="9">
    <location>
        <begin position="360"/>
        <end position="381"/>
    </location>
</feature>
<comment type="subcellular location">
    <subcellularLocation>
        <location evidence="1">Membrane</location>
        <topology evidence="1">Multi-pass membrane protein</topology>
    </subcellularLocation>
</comment>
<dbReference type="GO" id="GO:0004984">
    <property type="term" value="F:olfactory receptor activity"/>
    <property type="evidence" value="ECO:0007669"/>
    <property type="project" value="InterPro"/>
</dbReference>
<feature type="transmembrane region" description="Helical" evidence="9">
    <location>
        <begin position="72"/>
        <end position="92"/>
    </location>
</feature>
<feature type="transmembrane region" description="Helical" evidence="9">
    <location>
        <begin position="302"/>
        <end position="322"/>
    </location>
</feature>
<name>A0A6J1QZG2_9HYME</name>
<keyword evidence="3 9" id="KW-0812">Transmembrane</keyword>
<evidence type="ECO:0000256" key="6">
    <source>
        <dbReference type="ARBA" id="ARBA00023136"/>
    </source>
</evidence>
<evidence type="ECO:0000256" key="3">
    <source>
        <dbReference type="ARBA" id="ARBA00022692"/>
    </source>
</evidence>
<accession>A0A6J1QZG2</accession>
<evidence type="ECO:0000256" key="2">
    <source>
        <dbReference type="ARBA" id="ARBA00022606"/>
    </source>
</evidence>
<dbReference type="GO" id="GO:0007165">
    <property type="term" value="P:signal transduction"/>
    <property type="evidence" value="ECO:0007669"/>
    <property type="project" value="UniProtKB-KW"/>
</dbReference>
<evidence type="ECO:0000313" key="11">
    <source>
        <dbReference type="RefSeq" id="XP_024888099.1"/>
    </source>
</evidence>
<keyword evidence="5 9" id="KW-1133">Transmembrane helix</keyword>
<dbReference type="GO" id="GO:0005549">
    <property type="term" value="F:odorant binding"/>
    <property type="evidence" value="ECO:0007669"/>
    <property type="project" value="InterPro"/>
</dbReference>
<feature type="transmembrane region" description="Helical" evidence="9">
    <location>
        <begin position="264"/>
        <end position="290"/>
    </location>
</feature>
<dbReference type="AlphaFoldDB" id="A0A6J1QZG2"/>
<evidence type="ECO:0000256" key="5">
    <source>
        <dbReference type="ARBA" id="ARBA00022989"/>
    </source>
</evidence>
<feature type="transmembrane region" description="Helical" evidence="9">
    <location>
        <begin position="620"/>
        <end position="643"/>
    </location>
</feature>
<feature type="transmembrane region" description="Helical" evidence="9">
    <location>
        <begin position="591"/>
        <end position="614"/>
    </location>
</feature>
<keyword evidence="4" id="KW-0552">Olfaction</keyword>
<reference evidence="11" key="1">
    <citation type="submission" date="2025-08" db="UniProtKB">
        <authorList>
            <consortium name="RefSeq"/>
        </authorList>
    </citation>
    <scope>IDENTIFICATION</scope>
    <source>
        <tissue evidence="11">Whole body</tissue>
    </source>
</reference>
<proteinExistence type="predicted"/>
<dbReference type="GeneID" id="112464994"/>
<keyword evidence="2" id="KW-0716">Sensory transduction</keyword>
<dbReference type="OrthoDB" id="8185860at2759"/>
<dbReference type="Proteomes" id="UP000504618">
    <property type="component" value="Unplaced"/>
</dbReference>